<sequence length="123" mass="14691">MKQLFRLMLFFFPLVLSAQETEPIATLPNEDFQKIMRHLQSNYQVPDEVFNDTIKRIDYRVQFLINDEGRITEPEITYKTTECTACEKELMRVLKRTPAVNPLYRDDKKIKVSFIMPFVIRLE</sequence>
<feature type="chain" id="PRO_5014948716" description="TonB C-terminal domain-containing protein" evidence="1">
    <location>
        <begin position="19"/>
        <end position="123"/>
    </location>
</feature>
<gene>
    <name evidence="2" type="ORF">CDL10_07875</name>
</gene>
<keyword evidence="1" id="KW-0732">Signal</keyword>
<evidence type="ECO:0000313" key="3">
    <source>
        <dbReference type="Proteomes" id="UP000231960"/>
    </source>
</evidence>
<evidence type="ECO:0000256" key="1">
    <source>
        <dbReference type="SAM" id="SignalP"/>
    </source>
</evidence>
<keyword evidence="3" id="KW-1185">Reference proteome</keyword>
<accession>A0A2M9R6R1</accession>
<protein>
    <recommendedName>
        <fullName evidence="4">TonB C-terminal domain-containing protein</fullName>
    </recommendedName>
</protein>
<name>A0A2M9R6R1_9FLAO</name>
<feature type="signal peptide" evidence="1">
    <location>
        <begin position="1"/>
        <end position="18"/>
    </location>
</feature>
<comment type="caution">
    <text evidence="2">The sequence shown here is derived from an EMBL/GenBank/DDBJ whole genome shotgun (WGS) entry which is preliminary data.</text>
</comment>
<dbReference type="OrthoDB" id="1522859at2"/>
<dbReference type="EMBL" id="NIPO01000001">
    <property type="protein sequence ID" value="PJR04465.1"/>
    <property type="molecule type" value="Genomic_DNA"/>
</dbReference>
<evidence type="ECO:0000313" key="2">
    <source>
        <dbReference type="EMBL" id="PJR04465.1"/>
    </source>
</evidence>
<dbReference type="AlphaFoldDB" id="A0A2M9R6R1"/>
<dbReference type="RefSeq" id="WP_100678024.1">
    <property type="nucleotide sequence ID" value="NZ_NIPO01000001.1"/>
</dbReference>
<reference evidence="2 3" key="1">
    <citation type="submission" date="2017-06" db="EMBL/GenBank/DDBJ databases">
        <title>Description of Avrilella dinanensis gen. nov. sp. nov.</title>
        <authorList>
            <person name="Leyer C."/>
            <person name="Sassi M."/>
            <person name="Minet J."/>
            <person name="Kayal S."/>
            <person name="Cattoir V."/>
        </authorList>
    </citation>
    <scope>NUCLEOTIDE SEQUENCE [LARGE SCALE GENOMIC DNA]</scope>
    <source>
        <strain evidence="2 3">UR159</strain>
    </source>
</reference>
<proteinExistence type="predicted"/>
<organism evidence="2 3">
    <name type="scientific">Avrilella dinanensis</name>
    <dbReference type="NCBI Taxonomy" id="2008672"/>
    <lineage>
        <taxon>Bacteria</taxon>
        <taxon>Pseudomonadati</taxon>
        <taxon>Bacteroidota</taxon>
        <taxon>Flavobacteriia</taxon>
        <taxon>Flavobacteriales</taxon>
        <taxon>Flavobacteriaceae</taxon>
        <taxon>Avrilella</taxon>
    </lineage>
</organism>
<dbReference type="Proteomes" id="UP000231960">
    <property type="component" value="Unassembled WGS sequence"/>
</dbReference>
<evidence type="ECO:0008006" key="4">
    <source>
        <dbReference type="Google" id="ProtNLM"/>
    </source>
</evidence>
<dbReference type="SUPFAM" id="SSF74653">
    <property type="entry name" value="TolA/TonB C-terminal domain"/>
    <property type="match status" value="1"/>
</dbReference>
<dbReference type="Gene3D" id="3.30.1150.10">
    <property type="match status" value="1"/>
</dbReference>